<proteinExistence type="predicted"/>
<dbReference type="SMART" id="SM01126">
    <property type="entry name" value="DDE_Tnp_IS1595"/>
    <property type="match status" value="1"/>
</dbReference>
<protein>
    <recommendedName>
        <fullName evidence="1">ISXO2-like transposase domain-containing protein</fullName>
    </recommendedName>
</protein>
<gene>
    <name evidence="2" type="ORF">A2936_02775</name>
</gene>
<dbReference type="EMBL" id="MGEK01000039">
    <property type="protein sequence ID" value="OGL80266.1"/>
    <property type="molecule type" value="Genomic_DNA"/>
</dbReference>
<evidence type="ECO:0000313" key="2">
    <source>
        <dbReference type="EMBL" id="OGL80266.1"/>
    </source>
</evidence>
<sequence>MVTGQKNVFNCAANFLRGRKCIFCGSFHVCKTQRGYVKCRHAACGKQKSLKRLRKEIGIITGFYQQQPAYRVASDLGLDYQVVSRVYQRLREAIYHVAELEAGKLKGEIEIDEAYFGGRRKGKRGRGAVGKSIVFGLLERDGRVYTKVVERVTADELMAHIRKHTRKGSVYYTDTFRSYNSLKRWGKHHRLNHGKVFAHKGQNHINGIEGFWSYAKHILYNYRGVSKYHFPMYLKEVEYRFNHRHDNLFKLFMNIYFGYVSH</sequence>
<dbReference type="Proteomes" id="UP000176846">
    <property type="component" value="Unassembled WGS sequence"/>
</dbReference>
<reference evidence="2 3" key="1">
    <citation type="journal article" date="2016" name="Nat. Commun.">
        <title>Thousands of microbial genomes shed light on interconnected biogeochemical processes in an aquifer system.</title>
        <authorList>
            <person name="Anantharaman K."/>
            <person name="Brown C.T."/>
            <person name="Hug L.A."/>
            <person name="Sharon I."/>
            <person name="Castelle C.J."/>
            <person name="Probst A.J."/>
            <person name="Thomas B.C."/>
            <person name="Singh A."/>
            <person name="Wilkins M.J."/>
            <person name="Karaoz U."/>
            <person name="Brodie E.L."/>
            <person name="Williams K.H."/>
            <person name="Hubbard S.S."/>
            <person name="Banfield J.F."/>
        </authorList>
    </citation>
    <scope>NUCLEOTIDE SEQUENCE [LARGE SCALE GENOMIC DNA]</scope>
</reference>
<dbReference type="Pfam" id="PF12762">
    <property type="entry name" value="DDE_Tnp_IS1595"/>
    <property type="match status" value="1"/>
</dbReference>
<dbReference type="NCBIfam" id="NF033547">
    <property type="entry name" value="transpos_IS1595"/>
    <property type="match status" value="1"/>
</dbReference>
<dbReference type="InterPro" id="IPR053164">
    <property type="entry name" value="IS1016-like_transposase"/>
</dbReference>
<feature type="domain" description="ISXO2-like transposase" evidence="1">
    <location>
        <begin position="104"/>
        <end position="242"/>
    </location>
</feature>
<name>A0A1F7UPS0_9BACT</name>
<organism evidence="2 3">
    <name type="scientific">Candidatus Uhrbacteria bacterium RIFCSPLOWO2_01_FULL_47_25</name>
    <dbReference type="NCBI Taxonomy" id="1802402"/>
    <lineage>
        <taxon>Bacteria</taxon>
        <taxon>Candidatus Uhriibacteriota</taxon>
    </lineage>
</organism>
<comment type="caution">
    <text evidence="2">The sequence shown here is derived from an EMBL/GenBank/DDBJ whole genome shotgun (WGS) entry which is preliminary data.</text>
</comment>
<dbReference type="PANTHER" id="PTHR47163">
    <property type="entry name" value="DDE_TNP_IS1595 DOMAIN-CONTAINING PROTEIN"/>
    <property type="match status" value="1"/>
</dbReference>
<accession>A0A1F7UPS0</accession>
<dbReference type="PANTHER" id="PTHR47163:SF2">
    <property type="entry name" value="SI:DKEY-17M8.2"/>
    <property type="match status" value="1"/>
</dbReference>
<dbReference type="AlphaFoldDB" id="A0A1F7UPS0"/>
<dbReference type="InterPro" id="IPR024445">
    <property type="entry name" value="Tnp_ISXO2-like"/>
</dbReference>
<evidence type="ECO:0000259" key="1">
    <source>
        <dbReference type="SMART" id="SM01126"/>
    </source>
</evidence>
<evidence type="ECO:0000313" key="3">
    <source>
        <dbReference type="Proteomes" id="UP000176846"/>
    </source>
</evidence>